<dbReference type="AlphaFoldDB" id="A0A3N4LW47"/>
<comment type="pathway">
    <text evidence="2">Protein modification; protein glycosylation.</text>
</comment>
<evidence type="ECO:0000313" key="14">
    <source>
        <dbReference type="EMBL" id="RPB27133.1"/>
    </source>
</evidence>
<keyword evidence="15" id="KW-1185">Reference proteome</keyword>
<dbReference type="Pfam" id="PF03901">
    <property type="entry name" value="Glyco_transf_22"/>
    <property type="match status" value="1"/>
</dbReference>
<feature type="transmembrane region" description="Helical" evidence="12">
    <location>
        <begin position="218"/>
        <end position="240"/>
    </location>
</feature>
<evidence type="ECO:0000256" key="11">
    <source>
        <dbReference type="ARBA" id="ARBA00048899"/>
    </source>
</evidence>
<feature type="transmembrane region" description="Helical" evidence="12">
    <location>
        <begin position="7"/>
        <end position="25"/>
    </location>
</feature>
<evidence type="ECO:0000256" key="9">
    <source>
        <dbReference type="ARBA" id="ARBA00023136"/>
    </source>
</evidence>
<keyword evidence="5" id="KW-0808">Transferase</keyword>
<feature type="transmembrane region" description="Helical" evidence="12">
    <location>
        <begin position="99"/>
        <end position="117"/>
    </location>
</feature>
<evidence type="ECO:0000256" key="4">
    <source>
        <dbReference type="ARBA" id="ARBA00022676"/>
    </source>
</evidence>
<feature type="transmembrane region" description="Helical" evidence="12">
    <location>
        <begin position="352"/>
        <end position="373"/>
    </location>
</feature>
<reference evidence="14 15" key="1">
    <citation type="journal article" date="2018" name="Nat. Ecol. Evol.">
        <title>Pezizomycetes genomes reveal the molecular basis of ectomycorrhizal truffle lifestyle.</title>
        <authorList>
            <person name="Murat C."/>
            <person name="Payen T."/>
            <person name="Noel B."/>
            <person name="Kuo A."/>
            <person name="Morin E."/>
            <person name="Chen J."/>
            <person name="Kohler A."/>
            <person name="Krizsan K."/>
            <person name="Balestrini R."/>
            <person name="Da Silva C."/>
            <person name="Montanini B."/>
            <person name="Hainaut M."/>
            <person name="Levati E."/>
            <person name="Barry K.W."/>
            <person name="Belfiori B."/>
            <person name="Cichocki N."/>
            <person name="Clum A."/>
            <person name="Dockter R.B."/>
            <person name="Fauchery L."/>
            <person name="Guy J."/>
            <person name="Iotti M."/>
            <person name="Le Tacon F."/>
            <person name="Lindquist E.A."/>
            <person name="Lipzen A."/>
            <person name="Malagnac F."/>
            <person name="Mello A."/>
            <person name="Molinier V."/>
            <person name="Miyauchi S."/>
            <person name="Poulain J."/>
            <person name="Riccioni C."/>
            <person name="Rubini A."/>
            <person name="Sitrit Y."/>
            <person name="Splivallo R."/>
            <person name="Traeger S."/>
            <person name="Wang M."/>
            <person name="Zifcakova L."/>
            <person name="Wipf D."/>
            <person name="Zambonelli A."/>
            <person name="Paolocci F."/>
            <person name="Nowrousian M."/>
            <person name="Ottonello S."/>
            <person name="Baldrian P."/>
            <person name="Spatafora J.W."/>
            <person name="Henrissat B."/>
            <person name="Nagy L.G."/>
            <person name="Aury J.M."/>
            <person name="Wincker P."/>
            <person name="Grigoriev I.V."/>
            <person name="Bonfante P."/>
            <person name="Martin F.M."/>
        </authorList>
    </citation>
    <scope>NUCLEOTIDE SEQUENCE [LARGE SCALE GENOMIC DNA]</scope>
    <source>
        <strain evidence="14 15">ATCC MYA-4762</strain>
    </source>
</reference>
<keyword evidence="6 12" id="KW-0812">Transmembrane</keyword>
<dbReference type="GO" id="GO:0005789">
    <property type="term" value="C:endoplasmic reticulum membrane"/>
    <property type="evidence" value="ECO:0007669"/>
    <property type="project" value="UniProtKB-SubCell"/>
</dbReference>
<name>A0A3N4LW47_9PEZI</name>
<comment type="catalytic activity">
    <reaction evidence="11">
        <text>an alpha-D-Man-(1-&gt;2)-alpha-D-Man-(1-&gt;2)-alpha-D-Man-(1-&gt;3)-[alpha-D-Man-(1-&gt;2)-alpha-D-Man-(1-&gt;3)-alpha-D-Man-(1-&gt;6)]-beta-D-Man-(1-&gt;4)-beta-D-GlcNAc-(1-&gt;4)-alpha-D-GlcNAc-diphospho-di-trans,poly-cis-dolichol + a di-trans,poly-cis-dolichyl beta-D-mannosyl phosphate = an alpha-D-Man-(1-&gt;2)-alpha-D-Man-(1-&gt;2)-alpha-D-Man-(1-&gt;3)-[alpha-D-Man-(1-&gt;2)-alpha-D-Man-(1-&gt;3)-[alpha-D-Man-(1-&gt;6)]-alpha-D-Man-(1-&gt;6)]-beta-D-Man-(1-&gt;4)-beta-D-GlcNAc-(1-&gt;4)-alpha-D-GlcNAc-diphospho-di-trans,poly-cis-dolichol + a di-trans,poly-cis-dolichyl phosphate + H(+)</text>
        <dbReference type="Rhea" id="RHEA:29535"/>
        <dbReference type="Rhea" id="RHEA-COMP:19498"/>
        <dbReference type="Rhea" id="RHEA-COMP:19501"/>
        <dbReference type="Rhea" id="RHEA-COMP:19518"/>
        <dbReference type="Rhea" id="RHEA-COMP:19519"/>
        <dbReference type="ChEBI" id="CHEBI:15378"/>
        <dbReference type="ChEBI" id="CHEBI:57683"/>
        <dbReference type="ChEBI" id="CHEBI:58211"/>
        <dbReference type="ChEBI" id="CHEBI:132517"/>
        <dbReference type="ChEBI" id="CHEBI:132519"/>
        <dbReference type="EC" id="2.4.1.260"/>
    </reaction>
    <physiologicalReaction direction="left-to-right" evidence="11">
        <dbReference type="Rhea" id="RHEA:29536"/>
    </physiologicalReaction>
</comment>
<gene>
    <name evidence="14" type="ORF">L211DRAFT_834805</name>
</gene>
<dbReference type="InParanoid" id="A0A3N4LW47"/>
<dbReference type="InterPro" id="IPR005599">
    <property type="entry name" value="GPI_mannosylTrfase"/>
</dbReference>
<keyword evidence="8 12" id="KW-1133">Transmembrane helix</keyword>
<dbReference type="PANTHER" id="PTHR22760">
    <property type="entry name" value="GLYCOSYLTRANSFERASE"/>
    <property type="match status" value="1"/>
</dbReference>
<accession>A0A3N4LW47</accession>
<evidence type="ECO:0000313" key="15">
    <source>
        <dbReference type="Proteomes" id="UP000267821"/>
    </source>
</evidence>
<comment type="subcellular location">
    <subcellularLocation>
        <location evidence="1 12">Endoplasmic reticulum membrane</location>
        <topology evidence="1 12">Multi-pass membrane protein</topology>
    </subcellularLocation>
</comment>
<sequence>MALIDHFLPILIPAAILLHLLLAPYSKVEESFNLQAVHDIIRYGIPDPRSPDAEALFKAEYDHFSFPGVVPRTFVGALVLAGLSKPFITLMEGMVNEQVIVRGVLGLLNALALMSYARAARGAFGQGVANWYILLQATQFHVIFYASRTLPNMFAFALTTIALQQFLLHPTQSIHSYHRSQCLGIYLLTITGIIFRSEIALLLITQILSLLIQRRTSILRVIIPAGLCGAAIGLALTLTIDSCFWQSYSTKITPPIFTTPILTRILGLVWPEYSAFHFNAIEGSASQWGTSPWYTYFTSSIPKLLMNPFALLFLLPIALSRPALSRPAAALLLPVLSFVAGYSYLAHKEWRFIVYVVPHITLSAALGANWIWVRRGKAPVMAFLLVTSVIATFAVSTAMLLISSANYPGGEALSRLHTLLPQYPNTHRGPVTVHLDVPVCMTGATRFLQDEPLYPVPSSGKKEREKEWFETSSSSTSSPQIRFDKTENPTTLLTPSFWDSIDWVLSSSGPARVIGKWEVVDVVRGLKQVKVYRPGEETGLRGGEVCMGPGWKNAVAKLWGMLEKIGRPMLKGRWLGVEMEDTVWILKKVPEERGEELGKVLV</sequence>
<comment type="similarity">
    <text evidence="3 12">Belongs to the glycosyltransferase 22 family.</text>
</comment>
<keyword evidence="7 12" id="KW-0256">Endoplasmic reticulum</keyword>
<dbReference type="GO" id="GO:0052917">
    <property type="term" value="F:dol-P-Man:Man(7)GlcNAc(2)-PP-Dol alpha-1,6-mannosyltransferase activity"/>
    <property type="evidence" value="ECO:0007669"/>
    <property type="project" value="UniProtKB-EC"/>
</dbReference>
<comment type="function">
    <text evidence="10">Mannosyltransferase that operates in the biosynthetic pathway of dolichol-linked oligosaccharides, the glycan precursors employed in protein asparagine (N)-glycosylation. The assembly of dolichol-linked oligosaccharides begins on the cytosolic side of the endoplasmic reticulum membrane and finishes in its lumen. The sequential addition of sugars to dolichol pyrophosphate produces dolichol-linked oligosaccharides containing fourteen sugars, including two GlcNAcs, nine mannoses and three glucoses. Once assembled, the oligosaccharide is transferred from the lipid to nascent proteins by oligosaccharyltransferases. In the lumen of the endoplasmic reticulum, adds the eighth mannose residue in an alpha-1,6 linkage onto Man(7)GlcNAc(2)-PP-dolichol to produce Man(8)GlcNAc(2)-PP-dolichol.</text>
</comment>
<dbReference type="Proteomes" id="UP000267821">
    <property type="component" value="Unassembled WGS sequence"/>
</dbReference>
<feature type="region of interest" description="Disordered" evidence="13">
    <location>
        <begin position="457"/>
        <end position="484"/>
    </location>
</feature>
<evidence type="ECO:0000256" key="13">
    <source>
        <dbReference type="SAM" id="MobiDB-lite"/>
    </source>
</evidence>
<dbReference type="GO" id="GO:0006487">
    <property type="term" value="P:protein N-linked glycosylation"/>
    <property type="evidence" value="ECO:0007669"/>
    <property type="project" value="TreeGrafter"/>
</dbReference>
<dbReference type="UniPathway" id="UPA00378"/>
<keyword evidence="4 12" id="KW-0328">Glycosyltransferase</keyword>
<feature type="compositionally biased region" description="Basic and acidic residues" evidence="13">
    <location>
        <begin position="460"/>
        <end position="469"/>
    </location>
</feature>
<evidence type="ECO:0000256" key="8">
    <source>
        <dbReference type="ARBA" id="ARBA00022989"/>
    </source>
</evidence>
<keyword evidence="9 12" id="KW-0472">Membrane</keyword>
<evidence type="ECO:0000256" key="12">
    <source>
        <dbReference type="RuleBase" id="RU363075"/>
    </source>
</evidence>
<feature type="transmembrane region" description="Helical" evidence="12">
    <location>
        <begin position="327"/>
        <end position="346"/>
    </location>
</feature>
<dbReference type="PANTHER" id="PTHR22760:SF1">
    <property type="entry name" value="DOL-P-MAN:MAN(7)GLCNAC(2)-PP-DOL ALPHA-1,6-MANNOSYLTRANSFERASE"/>
    <property type="match status" value="1"/>
</dbReference>
<dbReference type="STRING" id="1051890.A0A3N4LW47"/>
<evidence type="ECO:0000256" key="6">
    <source>
        <dbReference type="ARBA" id="ARBA00022692"/>
    </source>
</evidence>
<proteinExistence type="inferred from homology"/>
<feature type="transmembrane region" description="Helical" evidence="12">
    <location>
        <begin position="183"/>
        <end position="212"/>
    </location>
</feature>
<evidence type="ECO:0000256" key="5">
    <source>
        <dbReference type="ARBA" id="ARBA00022679"/>
    </source>
</evidence>
<dbReference type="OrthoDB" id="19039at2759"/>
<dbReference type="EMBL" id="ML121532">
    <property type="protein sequence ID" value="RPB27133.1"/>
    <property type="molecule type" value="Genomic_DNA"/>
</dbReference>
<evidence type="ECO:0000256" key="10">
    <source>
        <dbReference type="ARBA" id="ARBA00044721"/>
    </source>
</evidence>
<evidence type="ECO:0000256" key="2">
    <source>
        <dbReference type="ARBA" id="ARBA00004922"/>
    </source>
</evidence>
<protein>
    <recommendedName>
        <fullName evidence="12">Mannosyltransferase</fullName>
        <ecNumber evidence="12">2.4.1.-</ecNumber>
    </recommendedName>
</protein>
<evidence type="ECO:0000256" key="7">
    <source>
        <dbReference type="ARBA" id="ARBA00022824"/>
    </source>
</evidence>
<evidence type="ECO:0000256" key="3">
    <source>
        <dbReference type="ARBA" id="ARBA00007063"/>
    </source>
</evidence>
<evidence type="ECO:0000256" key="1">
    <source>
        <dbReference type="ARBA" id="ARBA00004477"/>
    </source>
</evidence>
<feature type="transmembrane region" description="Helical" evidence="12">
    <location>
        <begin position="293"/>
        <end position="315"/>
    </location>
</feature>
<dbReference type="FunCoup" id="A0A3N4LW47">
    <property type="interactions" value="404"/>
</dbReference>
<dbReference type="EC" id="2.4.1.-" evidence="12"/>
<organism evidence="14 15">
    <name type="scientific">Terfezia boudieri ATCC MYA-4762</name>
    <dbReference type="NCBI Taxonomy" id="1051890"/>
    <lineage>
        <taxon>Eukaryota</taxon>
        <taxon>Fungi</taxon>
        <taxon>Dikarya</taxon>
        <taxon>Ascomycota</taxon>
        <taxon>Pezizomycotina</taxon>
        <taxon>Pezizomycetes</taxon>
        <taxon>Pezizales</taxon>
        <taxon>Pezizaceae</taxon>
        <taxon>Terfezia</taxon>
    </lineage>
</organism>
<feature type="transmembrane region" description="Helical" evidence="12">
    <location>
        <begin position="380"/>
        <end position="402"/>
    </location>
</feature>